<feature type="region of interest" description="Disordered" evidence="1">
    <location>
        <begin position="468"/>
        <end position="494"/>
    </location>
</feature>
<feature type="transmembrane region" description="Helical" evidence="2">
    <location>
        <begin position="31"/>
        <end position="52"/>
    </location>
</feature>
<evidence type="ECO:0000313" key="4">
    <source>
        <dbReference type="Proteomes" id="UP001151582"/>
    </source>
</evidence>
<protein>
    <submittedName>
        <fullName evidence="3">Uncharacterized protein</fullName>
    </submittedName>
</protein>
<reference evidence="3" key="1">
    <citation type="submission" date="2022-07" db="EMBL/GenBank/DDBJ databases">
        <title>Phylogenomic reconstructions and comparative analyses of Kickxellomycotina fungi.</title>
        <authorList>
            <person name="Reynolds N.K."/>
            <person name="Stajich J.E."/>
            <person name="Barry K."/>
            <person name="Grigoriev I.V."/>
            <person name="Crous P."/>
            <person name="Smith M.E."/>
        </authorList>
    </citation>
    <scope>NUCLEOTIDE SEQUENCE</scope>
    <source>
        <strain evidence="3">RSA 567</strain>
    </source>
</reference>
<name>A0A9W8B6U7_9FUNG</name>
<feature type="transmembrane region" description="Helical" evidence="2">
    <location>
        <begin position="575"/>
        <end position="596"/>
    </location>
</feature>
<keyword evidence="2" id="KW-0472">Membrane</keyword>
<feature type="compositionally biased region" description="Basic and acidic residues" evidence="1">
    <location>
        <begin position="775"/>
        <end position="787"/>
    </location>
</feature>
<feature type="region of interest" description="Disordered" evidence="1">
    <location>
        <begin position="1232"/>
        <end position="1255"/>
    </location>
</feature>
<keyword evidence="2" id="KW-1133">Transmembrane helix</keyword>
<evidence type="ECO:0000256" key="1">
    <source>
        <dbReference type="SAM" id="MobiDB-lite"/>
    </source>
</evidence>
<gene>
    <name evidence="3" type="ORF">H4R34_001099</name>
</gene>
<comment type="caution">
    <text evidence="3">The sequence shown here is derived from an EMBL/GenBank/DDBJ whole genome shotgun (WGS) entry which is preliminary data.</text>
</comment>
<feature type="transmembrane region" description="Helical" evidence="2">
    <location>
        <begin position="217"/>
        <end position="239"/>
    </location>
</feature>
<organism evidence="3 4">
    <name type="scientific">Dimargaris verticillata</name>
    <dbReference type="NCBI Taxonomy" id="2761393"/>
    <lineage>
        <taxon>Eukaryota</taxon>
        <taxon>Fungi</taxon>
        <taxon>Fungi incertae sedis</taxon>
        <taxon>Zoopagomycota</taxon>
        <taxon>Kickxellomycotina</taxon>
        <taxon>Dimargaritomycetes</taxon>
        <taxon>Dimargaritales</taxon>
        <taxon>Dimargaritaceae</taxon>
        <taxon>Dimargaris</taxon>
    </lineage>
</organism>
<keyword evidence="2" id="KW-0812">Transmembrane</keyword>
<dbReference type="OrthoDB" id="5596951at2759"/>
<proteinExistence type="predicted"/>
<feature type="region of interest" description="Disordered" evidence="1">
    <location>
        <begin position="767"/>
        <end position="788"/>
    </location>
</feature>
<sequence>MAGSTPHADSATYADPDFGYHLFNTVAGQQVVVSLAYIALFLLLYRTVVLLFPLTALTSVPRTVTIAAAAPRPPLVTAEPIPGAWPTAFNAHPMPEPAPLRLSPSRRDPLLGLTRSATAARTAWVASVVHETRQTSHYWAALIPRLSCALALTLVLMEVVLLFVTLWVCNYLDLAMYATTLPTTLPRTTRRASLPITWLPVFSWQDLWTTDLLTLFWHYQVVGTLVTVGIMLPFTYFFAGTDPTATFSSRCREAALVTCLVQILHGILVAVFTVGFLGLPPQLSELWLLHTWLCAVTVPSALWLISRGLAVWWATLRSLYLRLDHPQQMQLKLDVVVCHVHTLQRELDQLHWRQRRNLVQERWESAVLGSQDGLARPSSSVTIWQRLRRRRSRLAALGSLDPSATKAGSPSPSTIIQSRLGALHTEESTTNHLDDSLISTERPPASIEPKTTLRWFNAMAKPMSQHQRTKSAEAQTWNEPPRLGKRKPSGSHQQHAALKVGKLHAFPSLLGPLNNDLYATPLHRSFNSSFSSIHRRQVTPQSSSHTLAMTTAQLASAYASYRTLRGLAARRPWRWNLVFCVMFLTTTAACAALGFLSAKAAVWGVLNVEPDLGSWSCWGLDFHPVDPASHVGGLSPTMAATNQWLNLTMDYVQALGPLDDTAASTATNSLSLARAWTTAAHWYHVWWDDWTAPSNGNSNGHDARPPTTPCEPTLTLPFPFPLQATGCPREPMVDYFPSHGQVRASAPPFTSFAVPLGVINPGLPFQPPTTASKQLKHDSSKPMDNLHQEPPSPRAAFWAVSMSQWLLVAFSALLLVTGIQSLFSANIDPSSQASPGLPDSLTEAWLRAHYFHFPQLTRLDLHQGVVLVFAVLTMLHTWPTFVRLLGLVAPSVWQQASTPLGTSVWDGLASSATVQGLYGWLYALQKSLNEWYDLSDSSAPWYHVGSAMVAKGMAQLTDTLMTVGYTLWSFRGTVLVRRATMRLMGWTITLLFHVIPRWYHWVRAGWIQMWSSSDYSPNLVVGLRHGWRSLLTVWWGLMAWGTGQSSLPMGHIDPPLLTASVATAPPSEQCVPIQPPFVPSSWPTRSTEAWCPWPTIDPGVEHNSAYVFPITSSSMSFWKTSTPDPFNAFSPQSLRTPMDVTTFDPADEEDSLDDDLDQPWARYLRSRGYERRAAWAIWWEWKTTLALTLLWRSTAASALVQPAIFVALSARGGNGSSTTSFGHRFRFGTSWGRDQPASPPTTSDQEASTPLIPVPPVPPSPPPPTYYQWAFANHTLTPTTLPQQRMYHYYYHLAYYQTYYTQTMDQLMGLKQPLVYSANATDAPVDELWRQLFWDSAFAWDQPKSVWVFWWAWWSTYHHHHAPKSGQALAPFHTTDHGPKRQAATDPGFGWQFMELLFGPPDPTRTWRRWAEKTTKWSPDTLYAQTQVLMDWSHVQPDHDAHAWRHRWEAWQHAWWRPVCFARPTTTTDFAVNTGPVARAVTPAWLAPPPPCPRLPPAVAQPLLDQEPLNDHAMHPLFRLSVVLLRAGLFLLLTYQTVVRGVTVFIH</sequence>
<accession>A0A9W8B6U7</accession>
<dbReference type="EMBL" id="JANBQB010000043">
    <property type="protein sequence ID" value="KAJ1983721.1"/>
    <property type="molecule type" value="Genomic_DNA"/>
</dbReference>
<evidence type="ECO:0000313" key="3">
    <source>
        <dbReference type="EMBL" id="KAJ1983721.1"/>
    </source>
</evidence>
<dbReference type="Proteomes" id="UP001151582">
    <property type="component" value="Unassembled WGS sequence"/>
</dbReference>
<evidence type="ECO:0000256" key="2">
    <source>
        <dbReference type="SAM" id="Phobius"/>
    </source>
</evidence>
<feature type="transmembrane region" description="Helical" evidence="2">
    <location>
        <begin position="146"/>
        <end position="168"/>
    </location>
</feature>
<feature type="transmembrane region" description="Helical" evidence="2">
    <location>
        <begin position="289"/>
        <end position="313"/>
    </location>
</feature>
<keyword evidence="4" id="KW-1185">Reference proteome</keyword>
<feature type="transmembrane region" description="Helical" evidence="2">
    <location>
        <begin position="254"/>
        <end position="277"/>
    </location>
</feature>